<dbReference type="SUPFAM" id="SSF52266">
    <property type="entry name" value="SGNH hydrolase"/>
    <property type="match status" value="1"/>
</dbReference>
<dbReference type="InterPro" id="IPR036514">
    <property type="entry name" value="SGNH_hydro_sf"/>
</dbReference>
<dbReference type="CDD" id="cd01837">
    <property type="entry name" value="SGNH_plant_lipase_like"/>
    <property type="match status" value="1"/>
</dbReference>
<evidence type="ECO:0000256" key="5">
    <source>
        <dbReference type="ARBA" id="ARBA00022801"/>
    </source>
</evidence>
<feature type="signal peptide" evidence="8">
    <location>
        <begin position="1"/>
        <end position="19"/>
    </location>
</feature>
<evidence type="ECO:0000256" key="7">
    <source>
        <dbReference type="ARBA" id="ARBA00023098"/>
    </source>
</evidence>
<gene>
    <name evidence="9" type="ORF">HID58_045381</name>
</gene>
<dbReference type="InterPro" id="IPR001087">
    <property type="entry name" value="GDSL"/>
</dbReference>
<keyword evidence="10" id="KW-1185">Reference proteome</keyword>
<comment type="similarity">
    <text evidence="2">Belongs to the 'GDSL' lipolytic enzyme family.</text>
</comment>
<keyword evidence="7" id="KW-0443">Lipid metabolism</keyword>
<evidence type="ECO:0000256" key="4">
    <source>
        <dbReference type="ARBA" id="ARBA00022729"/>
    </source>
</evidence>
<name>A0ABQ8ATJ6_BRANA</name>
<comment type="subcellular location">
    <subcellularLocation>
        <location evidence="1">Secreted</location>
    </subcellularLocation>
</comment>
<dbReference type="PANTHER" id="PTHR45650:SF79">
    <property type="entry name" value="GDSL ESTERASE_LIPASE 7"/>
    <property type="match status" value="1"/>
</dbReference>
<dbReference type="Pfam" id="PF00657">
    <property type="entry name" value="Lipase_GDSL"/>
    <property type="match status" value="1"/>
</dbReference>
<evidence type="ECO:0000256" key="1">
    <source>
        <dbReference type="ARBA" id="ARBA00004613"/>
    </source>
</evidence>
<accession>A0ABQ8ATJ6</accession>
<dbReference type="Gene3D" id="3.40.50.1110">
    <property type="entry name" value="SGNH hydrolase"/>
    <property type="match status" value="1"/>
</dbReference>
<dbReference type="Proteomes" id="UP000824890">
    <property type="component" value="Unassembled WGS sequence"/>
</dbReference>
<proteinExistence type="inferred from homology"/>
<evidence type="ECO:0000256" key="3">
    <source>
        <dbReference type="ARBA" id="ARBA00022525"/>
    </source>
</evidence>
<dbReference type="EMBL" id="JAGKQM010000012">
    <property type="protein sequence ID" value="KAH0895813.1"/>
    <property type="molecule type" value="Genomic_DNA"/>
</dbReference>
<reference evidence="9 10" key="1">
    <citation type="submission" date="2021-05" db="EMBL/GenBank/DDBJ databases">
        <title>Genome Assembly of Synthetic Allotetraploid Brassica napus Reveals Homoeologous Exchanges between Subgenomes.</title>
        <authorList>
            <person name="Davis J.T."/>
        </authorList>
    </citation>
    <scope>NUCLEOTIDE SEQUENCE [LARGE SCALE GENOMIC DNA]</scope>
    <source>
        <strain evidence="10">cv. Da-Ae</strain>
        <tissue evidence="9">Seedling</tissue>
    </source>
</reference>
<evidence type="ECO:0000256" key="6">
    <source>
        <dbReference type="ARBA" id="ARBA00022963"/>
    </source>
</evidence>
<evidence type="ECO:0000256" key="2">
    <source>
        <dbReference type="ARBA" id="ARBA00008668"/>
    </source>
</evidence>
<keyword evidence="6" id="KW-0442">Lipid degradation</keyword>
<sequence length="368" mass="40975">MKCLLFYLVFLELLWFGYGQSSNHQPLAPAFFVFGDSLVDCGNNNYMPTLARANYLPYGIDFGFPTGRFCNGRTVADYGAMYLGLPLVPPFLSPVSIVQNVLRGLNYASAAAGILEETGQHFGARTSFSEQISQFEMTIELKLRPFFQTPDDLRKYLAKSIIGINIGSNDYINNYLMPDRYSSSKTYSGEDYANLLIKTLSAQISRLYNSGARKMVLGGTGPLGCIPSQLYMVNGNNNNNNNSKCVTKINNLVSLFNSRLKDLPNTLNTTLSGSFIIYQNIYDLFHDMVVNPSRYGLVIPDKACCGSGRYGGASTCLPLQQPCLERNQYVFWDAFHPTESANKIIAENTFSKSAKYSHPISLYELVKL</sequence>
<organism evidence="9 10">
    <name type="scientific">Brassica napus</name>
    <name type="common">Rape</name>
    <dbReference type="NCBI Taxonomy" id="3708"/>
    <lineage>
        <taxon>Eukaryota</taxon>
        <taxon>Viridiplantae</taxon>
        <taxon>Streptophyta</taxon>
        <taxon>Embryophyta</taxon>
        <taxon>Tracheophyta</taxon>
        <taxon>Spermatophyta</taxon>
        <taxon>Magnoliopsida</taxon>
        <taxon>eudicotyledons</taxon>
        <taxon>Gunneridae</taxon>
        <taxon>Pentapetalae</taxon>
        <taxon>rosids</taxon>
        <taxon>malvids</taxon>
        <taxon>Brassicales</taxon>
        <taxon>Brassicaceae</taxon>
        <taxon>Brassiceae</taxon>
        <taxon>Brassica</taxon>
    </lineage>
</organism>
<keyword evidence="4 8" id="KW-0732">Signal</keyword>
<comment type="caution">
    <text evidence="9">The sequence shown here is derived from an EMBL/GenBank/DDBJ whole genome shotgun (WGS) entry which is preliminary data.</text>
</comment>
<dbReference type="InterPro" id="IPR035669">
    <property type="entry name" value="SGNH_plant_lipase-like"/>
</dbReference>
<evidence type="ECO:0000313" key="9">
    <source>
        <dbReference type="EMBL" id="KAH0895813.1"/>
    </source>
</evidence>
<protein>
    <submittedName>
        <fullName evidence="9">Uncharacterized protein</fullName>
    </submittedName>
</protein>
<dbReference type="InterPro" id="IPR051238">
    <property type="entry name" value="GDSL_esterase/lipase"/>
</dbReference>
<dbReference type="PANTHER" id="PTHR45650">
    <property type="entry name" value="GDSL-LIKE LIPASE/ACYLHYDROLASE-RELATED"/>
    <property type="match status" value="1"/>
</dbReference>
<feature type="chain" id="PRO_5046577029" evidence="8">
    <location>
        <begin position="20"/>
        <end position="368"/>
    </location>
</feature>
<keyword evidence="5" id="KW-0378">Hydrolase</keyword>
<evidence type="ECO:0000256" key="8">
    <source>
        <dbReference type="SAM" id="SignalP"/>
    </source>
</evidence>
<evidence type="ECO:0000313" key="10">
    <source>
        <dbReference type="Proteomes" id="UP000824890"/>
    </source>
</evidence>
<keyword evidence="3" id="KW-0964">Secreted</keyword>